<organism evidence="1 2">
    <name type="scientific">Labilithrix luteola</name>
    <dbReference type="NCBI Taxonomy" id="1391654"/>
    <lineage>
        <taxon>Bacteria</taxon>
        <taxon>Pseudomonadati</taxon>
        <taxon>Myxococcota</taxon>
        <taxon>Polyangia</taxon>
        <taxon>Polyangiales</taxon>
        <taxon>Labilitrichaceae</taxon>
        <taxon>Labilithrix</taxon>
    </lineage>
</organism>
<dbReference type="PANTHER" id="PTHR42830:SF2">
    <property type="entry name" value="OSMC_OHR FAMILY PROTEIN"/>
    <property type="match status" value="1"/>
</dbReference>
<sequence length="161" mass="17543">MSSTHRFAAHLEWTGAASGPVRDYEGYSREYRVDIEGKPSLRGSAAPPFRGSPELHNPEDLLVASLSACHCLSYLALCARAGIVVLSYEDDASGVMAFDRTAKVMKFSEVMLRPRVRIAAGADVDKARALHETAHHECFIANSVNFPVRNEPLVTLATLEG</sequence>
<accession>A0A0K1PZ86</accession>
<dbReference type="OrthoDB" id="9795405at2"/>
<dbReference type="AlphaFoldDB" id="A0A0K1PZ86"/>
<name>A0A0K1PZ86_9BACT</name>
<dbReference type="PATRIC" id="fig|1391654.3.peg.5586"/>
<dbReference type="Pfam" id="PF02566">
    <property type="entry name" value="OsmC"/>
    <property type="match status" value="1"/>
</dbReference>
<reference evidence="1 2" key="1">
    <citation type="submission" date="2015-08" db="EMBL/GenBank/DDBJ databases">
        <authorList>
            <person name="Babu N.S."/>
            <person name="Beckwith C.J."/>
            <person name="Beseler K.G."/>
            <person name="Brison A."/>
            <person name="Carone J.V."/>
            <person name="Caskin T.P."/>
            <person name="Diamond M."/>
            <person name="Durham M.E."/>
            <person name="Foxe J.M."/>
            <person name="Go M."/>
            <person name="Henderson B.A."/>
            <person name="Jones I.B."/>
            <person name="McGettigan J.A."/>
            <person name="Micheletti S.J."/>
            <person name="Nasrallah M.E."/>
            <person name="Ortiz D."/>
            <person name="Piller C.R."/>
            <person name="Privatt S.R."/>
            <person name="Schneider S.L."/>
            <person name="Sharp S."/>
            <person name="Smith T.C."/>
            <person name="Stanton J.D."/>
            <person name="Ullery H.E."/>
            <person name="Wilson R.J."/>
            <person name="Serrano M.G."/>
            <person name="Buck G."/>
            <person name="Lee V."/>
            <person name="Wang Y."/>
            <person name="Carvalho R."/>
            <person name="Voegtly L."/>
            <person name="Shi R."/>
            <person name="Duckworth R."/>
            <person name="Johnson A."/>
            <person name="Loviza R."/>
            <person name="Walstead R."/>
            <person name="Shah Z."/>
            <person name="Kiflezghi M."/>
            <person name="Wade K."/>
            <person name="Ball S.L."/>
            <person name="Bradley K.W."/>
            <person name="Asai D.J."/>
            <person name="Bowman C.A."/>
            <person name="Russell D.A."/>
            <person name="Pope W.H."/>
            <person name="Jacobs-Sera D."/>
            <person name="Hendrix R.W."/>
            <person name="Hatfull G.F."/>
        </authorList>
    </citation>
    <scope>NUCLEOTIDE SEQUENCE [LARGE SCALE GENOMIC DNA]</scope>
    <source>
        <strain evidence="1 2">DSM 27648</strain>
    </source>
</reference>
<dbReference type="Gene3D" id="3.30.300.20">
    <property type="match status" value="1"/>
</dbReference>
<proteinExistence type="predicted"/>
<protein>
    <submittedName>
        <fullName evidence="1">OsmC/Ohr family protein</fullName>
    </submittedName>
</protein>
<keyword evidence="2" id="KW-1185">Reference proteome</keyword>
<dbReference type="PANTHER" id="PTHR42830">
    <property type="entry name" value="OSMOTICALLY INDUCIBLE FAMILY PROTEIN"/>
    <property type="match status" value="1"/>
</dbReference>
<dbReference type="InterPro" id="IPR003718">
    <property type="entry name" value="OsmC/Ohr_fam"/>
</dbReference>
<dbReference type="EMBL" id="CP012333">
    <property type="protein sequence ID" value="AKU98845.1"/>
    <property type="molecule type" value="Genomic_DNA"/>
</dbReference>
<dbReference type="InterPro" id="IPR015946">
    <property type="entry name" value="KH_dom-like_a/b"/>
</dbReference>
<dbReference type="KEGG" id="llu:AKJ09_05509"/>
<dbReference type="RefSeq" id="WP_146649922.1">
    <property type="nucleotide sequence ID" value="NZ_CP012333.1"/>
</dbReference>
<dbReference type="Proteomes" id="UP000064967">
    <property type="component" value="Chromosome"/>
</dbReference>
<dbReference type="InterPro" id="IPR036102">
    <property type="entry name" value="OsmC/Ohrsf"/>
</dbReference>
<evidence type="ECO:0000313" key="2">
    <source>
        <dbReference type="Proteomes" id="UP000064967"/>
    </source>
</evidence>
<gene>
    <name evidence="1" type="ORF">AKJ09_05509</name>
</gene>
<dbReference type="SUPFAM" id="SSF82784">
    <property type="entry name" value="OsmC-like"/>
    <property type="match status" value="1"/>
</dbReference>
<dbReference type="InterPro" id="IPR052707">
    <property type="entry name" value="OsmC_Ohr_Peroxiredoxin"/>
</dbReference>
<dbReference type="STRING" id="1391654.AKJ09_05509"/>
<evidence type="ECO:0000313" key="1">
    <source>
        <dbReference type="EMBL" id="AKU98845.1"/>
    </source>
</evidence>